<proteinExistence type="predicted"/>
<name>A0A6J6IVC9_9ZZZZ</name>
<accession>A0A6J6IVC9</accession>
<gene>
    <name evidence="1" type="ORF">UFOPK2106_00094</name>
</gene>
<evidence type="ECO:0000313" key="1">
    <source>
        <dbReference type="EMBL" id="CAB4628672.1"/>
    </source>
</evidence>
<dbReference type="EMBL" id="CAEZVS010000005">
    <property type="protein sequence ID" value="CAB4628672.1"/>
    <property type="molecule type" value="Genomic_DNA"/>
</dbReference>
<protein>
    <submittedName>
        <fullName evidence="1">Unannotated protein</fullName>
    </submittedName>
</protein>
<sequence>MSSFSTLSLPSLSFLEFASISARIALTAPCSKPETWVPPFGVAITFTKERKFVSYPVPQRRAMSTSQLRVTSVETMLPFLSRTGTVSVNSASPRNRQTEVTAVSGARKLTNSEMPPSNLNSCLIPLAVLLSFKVIKSPGTKKAVWRARSSISFRSNAVSLTNICGSGQ</sequence>
<organism evidence="1">
    <name type="scientific">freshwater metagenome</name>
    <dbReference type="NCBI Taxonomy" id="449393"/>
    <lineage>
        <taxon>unclassified sequences</taxon>
        <taxon>metagenomes</taxon>
        <taxon>ecological metagenomes</taxon>
    </lineage>
</organism>
<dbReference type="AlphaFoldDB" id="A0A6J6IVC9"/>
<reference evidence="1" key="1">
    <citation type="submission" date="2020-05" db="EMBL/GenBank/DDBJ databases">
        <authorList>
            <person name="Chiriac C."/>
            <person name="Salcher M."/>
            <person name="Ghai R."/>
            <person name="Kavagutti S V."/>
        </authorList>
    </citation>
    <scope>NUCLEOTIDE SEQUENCE</scope>
</reference>